<dbReference type="PANTHER" id="PTHR34236:SF1">
    <property type="entry name" value="DIMETHYL SULFOXIDE REDUCTASE TRANSCRIPTIONAL ACTIVATOR"/>
    <property type="match status" value="1"/>
</dbReference>
<evidence type="ECO:0000256" key="2">
    <source>
        <dbReference type="ARBA" id="ARBA00023163"/>
    </source>
</evidence>
<dbReference type="GeneID" id="56027259"/>
<keyword evidence="1" id="KW-0805">Transcription regulation</keyword>
<feature type="domain" description="Bacterioopsin transcriptional activator GAF and HTH associated" evidence="4">
    <location>
        <begin position="7"/>
        <end position="138"/>
    </location>
</feature>
<dbReference type="KEGG" id="halg:HUG10_00460"/>
<organism evidence="5 6">
    <name type="scientific">Halorarum halophilum</name>
    <dbReference type="NCBI Taxonomy" id="2743090"/>
    <lineage>
        <taxon>Archaea</taxon>
        <taxon>Methanobacteriati</taxon>
        <taxon>Methanobacteriota</taxon>
        <taxon>Stenosarchaea group</taxon>
        <taxon>Halobacteria</taxon>
        <taxon>Halobacteriales</taxon>
        <taxon>Haloferacaceae</taxon>
        <taxon>Halorarum</taxon>
    </lineage>
</organism>
<dbReference type="PANTHER" id="PTHR34236">
    <property type="entry name" value="DIMETHYL SULFOXIDE REDUCTASE TRANSCRIPTIONAL ACTIVATOR"/>
    <property type="match status" value="1"/>
</dbReference>
<dbReference type="EMBL" id="CP058529">
    <property type="protein sequence ID" value="QLG26101.1"/>
    <property type="molecule type" value="Genomic_DNA"/>
</dbReference>
<evidence type="ECO:0000313" key="5">
    <source>
        <dbReference type="EMBL" id="QLG26101.1"/>
    </source>
</evidence>
<dbReference type="Pfam" id="PF04967">
    <property type="entry name" value="HTH_10"/>
    <property type="match status" value="1"/>
</dbReference>
<accession>A0A7D5JZQ8</accession>
<dbReference type="Pfam" id="PF15915">
    <property type="entry name" value="BAT"/>
    <property type="match status" value="1"/>
</dbReference>
<keyword evidence="2" id="KW-0804">Transcription</keyword>
<dbReference type="AlphaFoldDB" id="A0A7D5JZQ8"/>
<dbReference type="RefSeq" id="WP_179167676.1">
    <property type="nucleotide sequence ID" value="NZ_CP058529.1"/>
</dbReference>
<sequence>MSVIGDFTVPASAFALSDALSAVPEMTVRGDQHATHSTMEVLPFLWASGGDFGSFTRAMREDPSVEKVTVVDELGETLLYKVEWRDEFFALVDDMVDHHAAVIDARGRDGDWRLRLRFVEDSQVSSFQRHFDETGHPFEVQRLYHPSEARQREFGLTAEQHETLTVALRKGYFGVPRRTSMEDLGGLLGVSSNAVSQRLRRGCDSLLRSTLTIEDDAER</sequence>
<dbReference type="InterPro" id="IPR007050">
    <property type="entry name" value="HTH_bacterioopsin"/>
</dbReference>
<dbReference type="OrthoDB" id="156233at2157"/>
<feature type="domain" description="HTH bat-type" evidence="3">
    <location>
        <begin position="156"/>
        <end position="202"/>
    </location>
</feature>
<evidence type="ECO:0000259" key="4">
    <source>
        <dbReference type="Pfam" id="PF15915"/>
    </source>
</evidence>
<gene>
    <name evidence="5" type="ORF">HUG10_00460</name>
</gene>
<reference evidence="5 6" key="1">
    <citation type="submission" date="2020-07" db="EMBL/GenBank/DDBJ databases">
        <title>Gai3-2, isolated from salt lake.</title>
        <authorList>
            <person name="Cui H."/>
            <person name="Shi X."/>
        </authorList>
    </citation>
    <scope>NUCLEOTIDE SEQUENCE [LARGE SCALE GENOMIC DNA]</scope>
    <source>
        <strain evidence="5 6">Gai3-2</strain>
    </source>
</reference>
<evidence type="ECO:0000259" key="3">
    <source>
        <dbReference type="Pfam" id="PF04967"/>
    </source>
</evidence>
<proteinExistence type="predicted"/>
<evidence type="ECO:0000256" key="1">
    <source>
        <dbReference type="ARBA" id="ARBA00023015"/>
    </source>
</evidence>
<dbReference type="Proteomes" id="UP000509750">
    <property type="component" value="Chromosome"/>
</dbReference>
<name>A0A7D5JZQ8_9EURY</name>
<dbReference type="InterPro" id="IPR031803">
    <property type="entry name" value="BAT_GAF/HTH-assoc"/>
</dbReference>
<keyword evidence="6" id="KW-1185">Reference proteome</keyword>
<protein>
    <submittedName>
        <fullName evidence="5">Helix-turn-helix domain-containing protein</fullName>
    </submittedName>
</protein>
<evidence type="ECO:0000313" key="6">
    <source>
        <dbReference type="Proteomes" id="UP000509750"/>
    </source>
</evidence>